<comment type="caution">
    <text evidence="1">The sequence shown here is derived from an EMBL/GenBank/DDBJ whole genome shotgun (WGS) entry which is preliminary data.</text>
</comment>
<reference evidence="1 2" key="1">
    <citation type="submission" date="2020-08" db="EMBL/GenBank/DDBJ databases">
        <title>Bridging the membrane lipid divide: bacteria of the FCB group superphylum have the potential to synthesize archaeal ether lipids.</title>
        <authorList>
            <person name="Villanueva L."/>
            <person name="Von Meijenfeldt F.A.B."/>
            <person name="Westbye A.B."/>
            <person name="Yadav S."/>
            <person name="Hopmans E.C."/>
            <person name="Dutilh B.E."/>
            <person name="Sinninghe Damste J.S."/>
        </authorList>
    </citation>
    <scope>NUCLEOTIDE SEQUENCE [LARGE SCALE GENOMIC DNA]</scope>
    <source>
        <strain evidence="1">NIOZ-UU30</strain>
    </source>
</reference>
<gene>
    <name evidence="1" type="ORF">H8E23_10695</name>
</gene>
<sequence length="226" mass="25714">MPKSKSTPSISACARCGTCCKKGGPSFHHEDKPLIEKGIILLKCLYTIRKGEPAYDNVKGSLRPAPSDIIKIKYHKDSLTCIFFCESETRCKIYENRPLECRVLTCWDTREIEKIYSKNRLTRKDIAASIEGLWDLIEDHQRRCSYAKVQKLVNALDGGRNDDALKGILIMLRYDSDLRNRVVQKGDLDAGITDFLFGRPLMKTLGLYALKVEKKGDTYCLVPVKY</sequence>
<dbReference type="EMBL" id="JACNJH010000155">
    <property type="protein sequence ID" value="MBC8361854.1"/>
    <property type="molecule type" value="Genomic_DNA"/>
</dbReference>
<dbReference type="Pfam" id="PF03692">
    <property type="entry name" value="CxxCxxCC"/>
    <property type="match status" value="1"/>
</dbReference>
<evidence type="ECO:0000313" key="2">
    <source>
        <dbReference type="Proteomes" id="UP000603434"/>
    </source>
</evidence>
<name>A0A8J6TMA9_9BACT</name>
<dbReference type="AlphaFoldDB" id="A0A8J6TMA9"/>
<dbReference type="Proteomes" id="UP000603434">
    <property type="component" value="Unassembled WGS sequence"/>
</dbReference>
<protein>
    <submittedName>
        <fullName evidence="1">YkgJ family cysteine cluster protein</fullName>
    </submittedName>
</protein>
<proteinExistence type="predicted"/>
<accession>A0A8J6TMA9</accession>
<organism evidence="1 2">
    <name type="scientific">Candidatus Desulfatibia profunda</name>
    <dbReference type="NCBI Taxonomy" id="2841695"/>
    <lineage>
        <taxon>Bacteria</taxon>
        <taxon>Pseudomonadati</taxon>
        <taxon>Thermodesulfobacteriota</taxon>
        <taxon>Desulfobacteria</taxon>
        <taxon>Desulfobacterales</taxon>
        <taxon>Desulfobacterales incertae sedis</taxon>
        <taxon>Candidatus Desulfatibia</taxon>
    </lineage>
</organism>
<evidence type="ECO:0000313" key="1">
    <source>
        <dbReference type="EMBL" id="MBC8361854.1"/>
    </source>
</evidence>
<dbReference type="InterPro" id="IPR005358">
    <property type="entry name" value="Puta_zinc/iron-chelating_dom"/>
</dbReference>